<evidence type="ECO:0000313" key="2">
    <source>
        <dbReference type="Proteomes" id="UP000327167"/>
    </source>
</evidence>
<dbReference type="AlphaFoldDB" id="A0A5E6TUZ7"/>
<proteinExistence type="predicted"/>
<gene>
    <name evidence="1" type="ORF">PS655_02851</name>
</gene>
<protein>
    <submittedName>
        <fullName evidence="1">Uncharacterized protein</fullName>
    </submittedName>
</protein>
<reference evidence="1 2" key="1">
    <citation type="submission" date="2019-09" db="EMBL/GenBank/DDBJ databases">
        <authorList>
            <person name="Chandra G."/>
            <person name="Truman W A."/>
        </authorList>
    </citation>
    <scope>NUCLEOTIDE SEQUENCE [LARGE SCALE GENOMIC DNA]</scope>
    <source>
        <strain evidence="1">PS655</strain>
    </source>
</reference>
<evidence type="ECO:0000313" key="1">
    <source>
        <dbReference type="EMBL" id="VVM91688.1"/>
    </source>
</evidence>
<accession>A0A5E6TUZ7</accession>
<dbReference type="Proteomes" id="UP000327167">
    <property type="component" value="Unassembled WGS sequence"/>
</dbReference>
<sequence length="30" mass="3572">MTVQPFVSPDLIRQRFSKAMSDMYREEVPL</sequence>
<dbReference type="Gene3D" id="3.10.180.80">
    <property type="entry name" value="Uncharacterised protein PF07063, DUF1338"/>
    <property type="match status" value="1"/>
</dbReference>
<name>A0A5E6TUZ7_PSEFL</name>
<organism evidence="1 2">
    <name type="scientific">Pseudomonas fluorescens</name>
    <dbReference type="NCBI Taxonomy" id="294"/>
    <lineage>
        <taxon>Bacteria</taxon>
        <taxon>Pseudomonadati</taxon>
        <taxon>Pseudomonadota</taxon>
        <taxon>Gammaproteobacteria</taxon>
        <taxon>Pseudomonadales</taxon>
        <taxon>Pseudomonadaceae</taxon>
        <taxon>Pseudomonas</taxon>
    </lineage>
</organism>
<dbReference type="EMBL" id="CABVHJ010000008">
    <property type="protein sequence ID" value="VVM91688.1"/>
    <property type="molecule type" value="Genomic_DNA"/>
</dbReference>